<gene>
    <name evidence="1" type="ORF">Lbir_1795</name>
    <name evidence="2" type="ORF">NCTC12437_00134</name>
</gene>
<evidence type="ECO:0000313" key="4">
    <source>
        <dbReference type="Proteomes" id="UP000255066"/>
    </source>
</evidence>
<sequence>MYLAKRLFKCSFSNPFESMQSLNLHAILLLQGDHLSEPAVTALFSRNSKASRYYQEKLLFHWIQNPSHLKSINYNKLYSILHNSLSSPSISPRYKLRAAWLMAVLTNTLPRHLKDAVSSIDQDTFIPGFADFYPSAEIIDFLKAMRAKGGNPSRLITNYYAASAAHLDDAAIADILPTYLKDFGHSRATRDINDQLVPLLAFLESMNDQQCLEVFNTIVRTVQIEPMSFIQETLRRFLNTVSAEMSAGIMQQIDQDYALKWEPEHEDAIMKKYYGIHDLHRFLHKEYKEEPISVSIPLEINALYDLIDHSFANLESYPSTLGDYEGSFNTLIHLAFNDDSARATIKARIDEDYAACKHSYYSRFKQQLMAACELRTCLPKTLQTQRGVLDTESLLRDAVLSM</sequence>
<reference evidence="1 3" key="1">
    <citation type="submission" date="2015-11" db="EMBL/GenBank/DDBJ databases">
        <title>Genomic analysis of 38 Legionella species identifies large and diverse effector repertoires.</title>
        <authorList>
            <person name="Burstein D."/>
            <person name="Amaro F."/>
            <person name="Zusman T."/>
            <person name="Lifshitz Z."/>
            <person name="Cohen O."/>
            <person name="Gilbert J.A."/>
            <person name="Pupko T."/>
            <person name="Shuman H.A."/>
            <person name="Segal G."/>
        </authorList>
    </citation>
    <scope>NUCLEOTIDE SEQUENCE [LARGE SCALE GENOMIC DNA]</scope>
    <source>
        <strain evidence="1 3">CDC#1407-AL-14</strain>
    </source>
</reference>
<accession>A0A378I6J2</accession>
<protein>
    <submittedName>
        <fullName evidence="2">Uncharacterized protein</fullName>
    </submittedName>
</protein>
<dbReference type="AlphaFoldDB" id="A0A378I6J2"/>
<dbReference type="EMBL" id="UGNW01000001">
    <property type="protein sequence ID" value="STX30380.1"/>
    <property type="molecule type" value="Genomic_DNA"/>
</dbReference>
<evidence type="ECO:0000313" key="3">
    <source>
        <dbReference type="Proteomes" id="UP000054735"/>
    </source>
</evidence>
<dbReference type="EMBL" id="LNXT01000025">
    <property type="protein sequence ID" value="KTC70212.1"/>
    <property type="molecule type" value="Genomic_DNA"/>
</dbReference>
<evidence type="ECO:0000313" key="1">
    <source>
        <dbReference type="EMBL" id="KTC70212.1"/>
    </source>
</evidence>
<proteinExistence type="predicted"/>
<organism evidence="2 4">
    <name type="scientific">Legionella birminghamensis</name>
    <dbReference type="NCBI Taxonomy" id="28083"/>
    <lineage>
        <taxon>Bacteria</taxon>
        <taxon>Pseudomonadati</taxon>
        <taxon>Pseudomonadota</taxon>
        <taxon>Gammaproteobacteria</taxon>
        <taxon>Legionellales</taxon>
        <taxon>Legionellaceae</taxon>
        <taxon>Legionella</taxon>
    </lineage>
</organism>
<keyword evidence="3" id="KW-1185">Reference proteome</keyword>
<dbReference type="Proteomes" id="UP000255066">
    <property type="component" value="Unassembled WGS sequence"/>
</dbReference>
<evidence type="ECO:0000313" key="2">
    <source>
        <dbReference type="EMBL" id="STX30380.1"/>
    </source>
</evidence>
<dbReference type="Proteomes" id="UP000054735">
    <property type="component" value="Unassembled WGS sequence"/>
</dbReference>
<name>A0A378I6J2_9GAMM</name>
<reference evidence="2 4" key="2">
    <citation type="submission" date="2018-06" db="EMBL/GenBank/DDBJ databases">
        <authorList>
            <consortium name="Pathogen Informatics"/>
            <person name="Doyle S."/>
        </authorList>
    </citation>
    <scope>NUCLEOTIDE SEQUENCE [LARGE SCALE GENOMIC DNA]</scope>
    <source>
        <strain evidence="2 4">NCTC12437</strain>
    </source>
</reference>